<name>A0A1I3WE81_9GAMM</name>
<feature type="domain" description="HTH cro/C1-type" evidence="2">
    <location>
        <begin position="28"/>
        <end position="68"/>
    </location>
</feature>
<dbReference type="Pfam" id="PF01381">
    <property type="entry name" value="HTH_3"/>
    <property type="match status" value="1"/>
</dbReference>
<dbReference type="PANTHER" id="PTHR43236:SF2">
    <property type="entry name" value="BLL0069 PROTEIN"/>
    <property type="match status" value="1"/>
</dbReference>
<dbReference type="InterPro" id="IPR001387">
    <property type="entry name" value="Cro/C1-type_HTH"/>
</dbReference>
<dbReference type="InterPro" id="IPR010359">
    <property type="entry name" value="IrrE_HExxH"/>
</dbReference>
<dbReference type="Gene3D" id="1.10.260.40">
    <property type="entry name" value="lambda repressor-like DNA-binding domains"/>
    <property type="match status" value="1"/>
</dbReference>
<dbReference type="RefSeq" id="WP_091712009.1">
    <property type="nucleotide sequence ID" value="NZ_FOSH01000004.1"/>
</dbReference>
<dbReference type="CDD" id="cd00093">
    <property type="entry name" value="HTH_XRE"/>
    <property type="match status" value="1"/>
</dbReference>
<accession>A0A1I3WE81</accession>
<dbReference type="Gene3D" id="1.10.10.2910">
    <property type="match status" value="1"/>
</dbReference>
<dbReference type="PANTHER" id="PTHR43236">
    <property type="entry name" value="ANTITOXIN HIGA1"/>
    <property type="match status" value="1"/>
</dbReference>
<dbReference type="SMART" id="SM00530">
    <property type="entry name" value="HTH_XRE"/>
    <property type="match status" value="1"/>
</dbReference>
<evidence type="ECO:0000256" key="1">
    <source>
        <dbReference type="ARBA" id="ARBA00007227"/>
    </source>
</evidence>
<dbReference type="Proteomes" id="UP000198924">
    <property type="component" value="Unassembled WGS sequence"/>
</dbReference>
<dbReference type="OrthoDB" id="9794834at2"/>
<gene>
    <name evidence="3" type="ORF">SAMN04488079_104169</name>
</gene>
<organism evidence="3 4">
    <name type="scientific">Methylophaga sulfidovorans</name>
    <dbReference type="NCBI Taxonomy" id="45496"/>
    <lineage>
        <taxon>Bacteria</taxon>
        <taxon>Pseudomonadati</taxon>
        <taxon>Pseudomonadota</taxon>
        <taxon>Gammaproteobacteria</taxon>
        <taxon>Thiotrichales</taxon>
        <taxon>Piscirickettsiaceae</taxon>
        <taxon>Methylophaga</taxon>
    </lineage>
</organism>
<dbReference type="InterPro" id="IPR052345">
    <property type="entry name" value="Rad_response_metalloprotease"/>
</dbReference>
<evidence type="ECO:0000313" key="3">
    <source>
        <dbReference type="EMBL" id="SFK05815.1"/>
    </source>
</evidence>
<dbReference type="AlphaFoldDB" id="A0A1I3WE81"/>
<dbReference type="SUPFAM" id="SSF47413">
    <property type="entry name" value="lambda repressor-like DNA-binding domains"/>
    <property type="match status" value="1"/>
</dbReference>
<evidence type="ECO:0000313" key="4">
    <source>
        <dbReference type="Proteomes" id="UP000198924"/>
    </source>
</evidence>
<keyword evidence="4" id="KW-1185">Reference proteome</keyword>
<dbReference type="EMBL" id="FOSH01000004">
    <property type="protein sequence ID" value="SFK05815.1"/>
    <property type="molecule type" value="Genomic_DNA"/>
</dbReference>
<proteinExistence type="inferred from homology"/>
<evidence type="ECO:0000259" key="2">
    <source>
        <dbReference type="PROSITE" id="PS50943"/>
    </source>
</evidence>
<dbReference type="STRING" id="45496.SAMN04488079_104169"/>
<dbReference type="PROSITE" id="PS50943">
    <property type="entry name" value="HTH_CROC1"/>
    <property type="match status" value="1"/>
</dbReference>
<comment type="similarity">
    <text evidence="1">Belongs to the short-chain fatty acyl-CoA assimilation regulator (ScfR) family.</text>
</comment>
<dbReference type="Pfam" id="PF06114">
    <property type="entry name" value="Peptidase_M78"/>
    <property type="match status" value="1"/>
</dbReference>
<reference evidence="4" key="1">
    <citation type="submission" date="2016-10" db="EMBL/GenBank/DDBJ databases">
        <authorList>
            <person name="Varghese N."/>
            <person name="Submissions S."/>
        </authorList>
    </citation>
    <scope>NUCLEOTIDE SEQUENCE [LARGE SCALE GENOMIC DNA]</scope>
    <source>
        <strain evidence="4">DSM 11578</strain>
    </source>
</reference>
<dbReference type="GO" id="GO:0003677">
    <property type="term" value="F:DNA binding"/>
    <property type="evidence" value="ECO:0007669"/>
    <property type="project" value="InterPro"/>
</dbReference>
<sequence>MAAYQRANINPEILKWAMVRARVTTGVLARKLGVNDAHALQWEQGESQPTVNQAKKISNVLRIPYGFFYLPQPPHEEFPLPDLRTLGSLDAGPPSVDLIEIVREAIQRKDWYEDYLVEHGAQELEFIGKYSLQDNVSEVVNDIRQTLNVPIPSSGTWDSYYTTLVKAIENIGVLVMRTGIVAGNTHRQLKVSEFRGFAISSKIAPLIFINSADAATARLFTLIHELAHLWINSSGVSNISDHYVHPEETFCNSVAGEFLVPEAEFISQWNDNEPHTLNYARLATNFHVSKLVIAKRALDQGYISDDEYKTYYETELYSFQNSSSSGGNYYTTTGAKNSRKFSEAVITEALRGSLLLRDAGRLLGVAPNRIKRYAEEIGI</sequence>
<dbReference type="InterPro" id="IPR010982">
    <property type="entry name" value="Lambda_DNA-bd_dom_sf"/>
</dbReference>
<protein>
    <recommendedName>
        <fullName evidence="2">HTH cro/C1-type domain-containing protein</fullName>
    </recommendedName>
</protein>